<evidence type="ECO:0000256" key="2">
    <source>
        <dbReference type="ARBA" id="ARBA00023125"/>
    </source>
</evidence>
<dbReference type="SUPFAM" id="SSF51215">
    <property type="entry name" value="Regulatory protein AraC"/>
    <property type="match status" value="1"/>
</dbReference>
<dbReference type="GO" id="GO:0043565">
    <property type="term" value="F:sequence-specific DNA binding"/>
    <property type="evidence" value="ECO:0007669"/>
    <property type="project" value="InterPro"/>
</dbReference>
<keyword evidence="1" id="KW-0805">Transcription regulation</keyword>
<evidence type="ECO:0000256" key="4">
    <source>
        <dbReference type="SAM" id="MobiDB-lite"/>
    </source>
</evidence>
<keyword evidence="7" id="KW-1185">Reference proteome</keyword>
<evidence type="ECO:0000259" key="5">
    <source>
        <dbReference type="PROSITE" id="PS01124"/>
    </source>
</evidence>
<dbReference type="Pfam" id="PF12833">
    <property type="entry name" value="HTH_18"/>
    <property type="match status" value="1"/>
</dbReference>
<reference evidence="6 7" key="1">
    <citation type="submission" date="2022-10" db="EMBL/GenBank/DDBJ databases">
        <title>Comparative genomic analysis of Cohnella hashimotonis sp. nov., isolated from the International Space Station.</title>
        <authorList>
            <person name="Simpson A."/>
            <person name="Venkateswaran K."/>
        </authorList>
    </citation>
    <scope>NUCLEOTIDE SEQUENCE [LARGE SCALE GENOMIC DNA]</scope>
    <source>
        <strain evidence="6 7">DSM 18997</strain>
    </source>
</reference>
<evidence type="ECO:0000256" key="1">
    <source>
        <dbReference type="ARBA" id="ARBA00023015"/>
    </source>
</evidence>
<dbReference type="AlphaFoldDB" id="A0A9X4KHS3"/>
<dbReference type="PANTHER" id="PTHR43280">
    <property type="entry name" value="ARAC-FAMILY TRANSCRIPTIONAL REGULATOR"/>
    <property type="match status" value="1"/>
</dbReference>
<comment type="caution">
    <text evidence="6">The sequence shown here is derived from an EMBL/GenBank/DDBJ whole genome shotgun (WGS) entry which is preliminary data.</text>
</comment>
<dbReference type="InterPro" id="IPR037923">
    <property type="entry name" value="HTH-like"/>
</dbReference>
<keyword evidence="2" id="KW-0238">DNA-binding</keyword>
<dbReference type="Gene3D" id="2.60.120.10">
    <property type="entry name" value="Jelly Rolls"/>
    <property type="match status" value="1"/>
</dbReference>
<dbReference type="SUPFAM" id="SSF46689">
    <property type="entry name" value="Homeodomain-like"/>
    <property type="match status" value="2"/>
</dbReference>
<dbReference type="Pfam" id="PF02311">
    <property type="entry name" value="AraC_binding"/>
    <property type="match status" value="1"/>
</dbReference>
<keyword evidence="3" id="KW-0804">Transcription</keyword>
<evidence type="ECO:0000313" key="7">
    <source>
        <dbReference type="Proteomes" id="UP001153387"/>
    </source>
</evidence>
<dbReference type="SMART" id="SM00342">
    <property type="entry name" value="HTH_ARAC"/>
    <property type="match status" value="1"/>
</dbReference>
<dbReference type="InterPro" id="IPR003313">
    <property type="entry name" value="AraC-bd"/>
</dbReference>
<dbReference type="PANTHER" id="PTHR43280:SF34">
    <property type="entry name" value="ARAC-FAMILY TRANSCRIPTIONAL REGULATOR"/>
    <property type="match status" value="1"/>
</dbReference>
<feature type="region of interest" description="Disordered" evidence="4">
    <location>
        <begin position="274"/>
        <end position="298"/>
    </location>
</feature>
<name>A0A9X4KHS3_9BACL</name>
<dbReference type="PROSITE" id="PS01124">
    <property type="entry name" value="HTH_ARAC_FAMILY_2"/>
    <property type="match status" value="1"/>
</dbReference>
<evidence type="ECO:0000313" key="6">
    <source>
        <dbReference type="EMBL" id="MDG0789870.1"/>
    </source>
</evidence>
<feature type="compositionally biased region" description="Low complexity" evidence="4">
    <location>
        <begin position="281"/>
        <end position="298"/>
    </location>
</feature>
<dbReference type="RefSeq" id="WP_277563757.1">
    <property type="nucleotide sequence ID" value="NZ_JAPDHZ010000002.1"/>
</dbReference>
<dbReference type="InterPro" id="IPR018060">
    <property type="entry name" value="HTH_AraC"/>
</dbReference>
<organism evidence="6 7">
    <name type="scientific">Cohnella ginsengisoli</name>
    <dbReference type="NCBI Taxonomy" id="425004"/>
    <lineage>
        <taxon>Bacteria</taxon>
        <taxon>Bacillati</taxon>
        <taxon>Bacillota</taxon>
        <taxon>Bacilli</taxon>
        <taxon>Bacillales</taxon>
        <taxon>Paenibacillaceae</taxon>
        <taxon>Cohnella</taxon>
    </lineage>
</organism>
<dbReference type="Proteomes" id="UP001153387">
    <property type="component" value="Unassembled WGS sequence"/>
</dbReference>
<proteinExistence type="predicted"/>
<gene>
    <name evidence="6" type="ORF">OMP38_02680</name>
</gene>
<dbReference type="EMBL" id="JAPDHZ010000002">
    <property type="protein sequence ID" value="MDG0789870.1"/>
    <property type="molecule type" value="Genomic_DNA"/>
</dbReference>
<dbReference type="InterPro" id="IPR009057">
    <property type="entry name" value="Homeodomain-like_sf"/>
</dbReference>
<accession>A0A9X4KHS3</accession>
<dbReference type="Gene3D" id="1.10.10.60">
    <property type="entry name" value="Homeodomain-like"/>
    <property type="match status" value="2"/>
</dbReference>
<feature type="domain" description="HTH araC/xylS-type" evidence="5">
    <location>
        <begin position="176"/>
        <end position="273"/>
    </location>
</feature>
<sequence>MGNISQLHTESVYFHHGLDCRRTDAYALHCHPFYELFYFVEGEASYLVEGVDYVPQPHSLLLISPNVFHGVKVESDRPYERFAVHFDPAILPAEERALLLSPFHDADGPDDIYFTDADRFGMRDYFEQLMSCTGMSDDIRDLSLRIRLAALLSQLLHMRRTVHRAEGEERPRQTVERIIGYLNAHIAEDVSLDELSARFFVSKHHLNKIFRKATGTTVGNYVIHKRVALARQLMMQGETASAASLNAGFGHYSSFFRAYRNIFGHAPTERVSMQMGGDEQAAGSASGDLAGDMANTRI</sequence>
<dbReference type="InterPro" id="IPR014710">
    <property type="entry name" value="RmlC-like_jellyroll"/>
</dbReference>
<dbReference type="GO" id="GO:0003700">
    <property type="term" value="F:DNA-binding transcription factor activity"/>
    <property type="evidence" value="ECO:0007669"/>
    <property type="project" value="InterPro"/>
</dbReference>
<protein>
    <submittedName>
        <fullName evidence="6">AraC family transcriptional regulator</fullName>
    </submittedName>
</protein>
<evidence type="ECO:0000256" key="3">
    <source>
        <dbReference type="ARBA" id="ARBA00023163"/>
    </source>
</evidence>